<gene>
    <name evidence="2" type="ORF">J3D65DRAFT_616149</name>
</gene>
<accession>A0ABR1LZR4</accession>
<evidence type="ECO:0000313" key="3">
    <source>
        <dbReference type="Proteomes" id="UP001360953"/>
    </source>
</evidence>
<dbReference type="Proteomes" id="UP001360953">
    <property type="component" value="Unassembled WGS sequence"/>
</dbReference>
<proteinExistence type="predicted"/>
<keyword evidence="1" id="KW-0812">Transmembrane</keyword>
<protein>
    <submittedName>
        <fullName evidence="2">Uncharacterized protein</fullName>
    </submittedName>
</protein>
<keyword evidence="1" id="KW-0472">Membrane</keyword>
<name>A0ABR1LZR4_9PEZI</name>
<evidence type="ECO:0000256" key="1">
    <source>
        <dbReference type="SAM" id="Phobius"/>
    </source>
</evidence>
<feature type="transmembrane region" description="Helical" evidence="1">
    <location>
        <begin position="17"/>
        <end position="35"/>
    </location>
</feature>
<dbReference type="GeneID" id="92032322"/>
<keyword evidence="1" id="KW-1133">Transmembrane helix</keyword>
<dbReference type="EMBL" id="JBBPEH010000003">
    <property type="protein sequence ID" value="KAK7540685.1"/>
    <property type="molecule type" value="Genomic_DNA"/>
</dbReference>
<keyword evidence="3" id="KW-1185">Reference proteome</keyword>
<evidence type="ECO:0000313" key="2">
    <source>
        <dbReference type="EMBL" id="KAK7540685.1"/>
    </source>
</evidence>
<organism evidence="2 3">
    <name type="scientific">Phyllosticta citribraziliensis</name>
    <dbReference type="NCBI Taxonomy" id="989973"/>
    <lineage>
        <taxon>Eukaryota</taxon>
        <taxon>Fungi</taxon>
        <taxon>Dikarya</taxon>
        <taxon>Ascomycota</taxon>
        <taxon>Pezizomycotina</taxon>
        <taxon>Dothideomycetes</taxon>
        <taxon>Dothideomycetes incertae sedis</taxon>
        <taxon>Botryosphaeriales</taxon>
        <taxon>Phyllostictaceae</taxon>
        <taxon>Phyllosticta</taxon>
    </lineage>
</organism>
<comment type="caution">
    <text evidence="2">The sequence shown here is derived from an EMBL/GenBank/DDBJ whole genome shotgun (WGS) entry which is preliminary data.</text>
</comment>
<sequence>MTPAAVWRRVLCGGTDVNFFLSFLSFFFGLALALLSSWHRHRDEGGGFGDGVRAETKFSLLVPSFHLSSSRT</sequence>
<dbReference type="RefSeq" id="XP_066657616.1">
    <property type="nucleotide sequence ID" value="XM_066799416.1"/>
</dbReference>
<reference evidence="2 3" key="1">
    <citation type="submission" date="2024-04" db="EMBL/GenBank/DDBJ databases">
        <title>Phyllosticta paracitricarpa is synonymous to the EU quarantine fungus P. citricarpa based on phylogenomic analyses.</title>
        <authorList>
            <consortium name="Lawrence Berkeley National Laboratory"/>
            <person name="Van ingen-buijs V.A."/>
            <person name="Van westerhoven A.C."/>
            <person name="Haridas S."/>
            <person name="Skiadas P."/>
            <person name="Martin F."/>
            <person name="Groenewald J.Z."/>
            <person name="Crous P.W."/>
            <person name="Seidl M.F."/>
        </authorList>
    </citation>
    <scope>NUCLEOTIDE SEQUENCE [LARGE SCALE GENOMIC DNA]</scope>
    <source>
        <strain evidence="2 3">CPC 17464</strain>
    </source>
</reference>